<evidence type="ECO:0000313" key="1">
    <source>
        <dbReference type="EMBL" id="SFG68007.1"/>
    </source>
</evidence>
<sequence length="43" mass="4806">MKRELFLAFLVSVALATSCKKSLKEIKTSTIELGEIKQHIVNS</sequence>
<evidence type="ECO:0000313" key="2">
    <source>
        <dbReference type="Proteomes" id="UP000199666"/>
    </source>
</evidence>
<dbReference type="RefSeq" id="WP_262497192.1">
    <property type="nucleotide sequence ID" value="NZ_FOPP01000001.1"/>
</dbReference>
<keyword evidence="2" id="KW-1185">Reference proteome</keyword>
<dbReference type="EMBL" id="FOPP01000001">
    <property type="protein sequence ID" value="SFG68007.1"/>
    <property type="molecule type" value="Genomic_DNA"/>
</dbReference>
<dbReference type="AlphaFoldDB" id="A0A1I2TXA4"/>
<dbReference type="STRING" id="414048.SAMN04489864_101575"/>
<accession>A0A1I2TXA4</accession>
<gene>
    <name evidence="1" type="ORF">SAMN04489864_101575</name>
</gene>
<dbReference type="Proteomes" id="UP000199666">
    <property type="component" value="Unassembled WGS sequence"/>
</dbReference>
<proteinExistence type="predicted"/>
<dbReference type="PROSITE" id="PS51257">
    <property type="entry name" value="PROKAR_LIPOPROTEIN"/>
    <property type="match status" value="1"/>
</dbReference>
<organism evidence="1 2">
    <name type="scientific">Pedobacter insulae</name>
    <dbReference type="NCBI Taxonomy" id="414048"/>
    <lineage>
        <taxon>Bacteria</taxon>
        <taxon>Pseudomonadati</taxon>
        <taxon>Bacteroidota</taxon>
        <taxon>Sphingobacteriia</taxon>
        <taxon>Sphingobacteriales</taxon>
        <taxon>Sphingobacteriaceae</taxon>
        <taxon>Pedobacter</taxon>
    </lineage>
</organism>
<name>A0A1I2TXA4_9SPHI</name>
<reference evidence="1 2" key="1">
    <citation type="submission" date="2016-10" db="EMBL/GenBank/DDBJ databases">
        <authorList>
            <person name="de Groot N.N."/>
        </authorList>
    </citation>
    <scope>NUCLEOTIDE SEQUENCE [LARGE SCALE GENOMIC DNA]</scope>
    <source>
        <strain evidence="1 2">DSM 18684</strain>
    </source>
</reference>
<protein>
    <submittedName>
        <fullName evidence="1">Uncharacterized protein</fullName>
    </submittedName>
</protein>